<reference evidence="12 13" key="2">
    <citation type="journal article" date="2010" name="Nucleic Acids Res.">
        <title>BeetleBase in 2010: revisions to provide comprehensive genomic information for Tribolium castaneum.</title>
        <authorList>
            <person name="Kim H.S."/>
            <person name="Murphy T."/>
            <person name="Xia J."/>
            <person name="Caragea D."/>
            <person name="Park Y."/>
            <person name="Beeman R.W."/>
            <person name="Lorenzen M.D."/>
            <person name="Butcher S."/>
            <person name="Manak J.R."/>
            <person name="Brown S.J."/>
        </authorList>
    </citation>
    <scope>GENOME REANNOTATION</scope>
    <source>
        <strain evidence="12 13">Georgia GA2</strain>
    </source>
</reference>
<proteinExistence type="inferred from homology"/>
<keyword evidence="7" id="KW-1133">Transmembrane helix</keyword>
<evidence type="ECO:0000256" key="1">
    <source>
        <dbReference type="ARBA" id="ARBA00004323"/>
    </source>
</evidence>
<dbReference type="FunCoup" id="A0A139WF69">
    <property type="interactions" value="40"/>
</dbReference>
<dbReference type="Gene3D" id="3.90.550.50">
    <property type="match status" value="2"/>
</dbReference>
<evidence type="ECO:0000256" key="5">
    <source>
        <dbReference type="ARBA" id="ARBA00022692"/>
    </source>
</evidence>
<evidence type="ECO:0000256" key="6">
    <source>
        <dbReference type="ARBA" id="ARBA00022968"/>
    </source>
</evidence>
<accession>A0A139WF69</accession>
<dbReference type="eggNOG" id="KOG2287">
    <property type="taxonomic scope" value="Eukaryota"/>
</dbReference>
<keyword evidence="9" id="KW-0472">Membrane</keyword>
<gene>
    <name evidence="12" type="primary">AUGUSTUS-3.0.2_08954</name>
    <name evidence="12" type="ORF">TcasGA2_TC008954</name>
</gene>
<dbReference type="FunFam" id="3.90.550.50:FF:000001">
    <property type="entry name" value="Hexosyltransferase"/>
    <property type="match status" value="1"/>
</dbReference>
<evidence type="ECO:0000256" key="10">
    <source>
        <dbReference type="ARBA" id="ARBA00023180"/>
    </source>
</evidence>
<protein>
    <submittedName>
        <fullName evidence="12">Beta-1,3-galactosyltransferase brn-like Protein</fullName>
    </submittedName>
</protein>
<evidence type="ECO:0000256" key="4">
    <source>
        <dbReference type="ARBA" id="ARBA00022679"/>
    </source>
</evidence>
<name>A0A139WF69_TRICA</name>
<dbReference type="GO" id="GO:0016758">
    <property type="term" value="F:hexosyltransferase activity"/>
    <property type="evidence" value="ECO:0007669"/>
    <property type="project" value="InterPro"/>
</dbReference>
<organism evidence="12 13">
    <name type="scientific">Tribolium castaneum</name>
    <name type="common">Red flour beetle</name>
    <dbReference type="NCBI Taxonomy" id="7070"/>
    <lineage>
        <taxon>Eukaryota</taxon>
        <taxon>Metazoa</taxon>
        <taxon>Ecdysozoa</taxon>
        <taxon>Arthropoda</taxon>
        <taxon>Hexapoda</taxon>
        <taxon>Insecta</taxon>
        <taxon>Pterygota</taxon>
        <taxon>Neoptera</taxon>
        <taxon>Endopterygota</taxon>
        <taxon>Coleoptera</taxon>
        <taxon>Polyphaga</taxon>
        <taxon>Cucujiformia</taxon>
        <taxon>Tenebrionidae</taxon>
        <taxon>Tenebrionidae incertae sedis</taxon>
        <taxon>Tribolium</taxon>
    </lineage>
</organism>
<keyword evidence="10" id="KW-0325">Glycoprotein</keyword>
<keyword evidence="8" id="KW-0333">Golgi apparatus</keyword>
<dbReference type="AlphaFoldDB" id="A0A139WF69"/>
<dbReference type="InterPro" id="IPR002659">
    <property type="entry name" value="Glyco_trans_31"/>
</dbReference>
<dbReference type="GO" id="GO:0016757">
    <property type="term" value="F:glycosyltransferase activity"/>
    <property type="evidence" value="ECO:0000318"/>
    <property type="project" value="GO_Central"/>
</dbReference>
<keyword evidence="13" id="KW-1185">Reference proteome</keyword>
<dbReference type="STRING" id="7070.A0A139WF69"/>
<evidence type="ECO:0000256" key="8">
    <source>
        <dbReference type="ARBA" id="ARBA00023034"/>
    </source>
</evidence>
<dbReference type="EMBL" id="KQ971354">
    <property type="protein sequence ID" value="KYB26485.1"/>
    <property type="molecule type" value="Genomic_DNA"/>
</dbReference>
<evidence type="ECO:0000313" key="13">
    <source>
        <dbReference type="Proteomes" id="UP000007266"/>
    </source>
</evidence>
<evidence type="ECO:0000256" key="7">
    <source>
        <dbReference type="ARBA" id="ARBA00022989"/>
    </source>
</evidence>
<keyword evidence="4" id="KW-0808">Transferase</keyword>
<feature type="chain" id="PRO_5007299880" evidence="11">
    <location>
        <begin position="25"/>
        <end position="535"/>
    </location>
</feature>
<dbReference type="PANTHER" id="PTHR11214:SF314">
    <property type="entry name" value="HEXOSYLTRANSFERASE"/>
    <property type="match status" value="1"/>
</dbReference>
<evidence type="ECO:0000256" key="3">
    <source>
        <dbReference type="ARBA" id="ARBA00022676"/>
    </source>
</evidence>
<keyword evidence="5" id="KW-0812">Transmembrane</keyword>
<dbReference type="FunFam" id="3.90.550.50:FF:000157">
    <property type="entry name" value="Beta-1,3-galactosyltransferase brn-like Protein"/>
    <property type="match status" value="1"/>
</dbReference>
<dbReference type="InParanoid" id="A0A139WF69"/>
<dbReference type="OMA" id="CRNETIM"/>
<dbReference type="Pfam" id="PF01762">
    <property type="entry name" value="Galactosyl_T"/>
    <property type="match status" value="2"/>
</dbReference>
<comment type="subcellular location">
    <subcellularLocation>
        <location evidence="1">Golgi apparatus membrane</location>
        <topology evidence="1">Single-pass type II membrane protein</topology>
    </subcellularLocation>
</comment>
<keyword evidence="11" id="KW-0732">Signal</keyword>
<dbReference type="PANTHER" id="PTHR11214">
    <property type="entry name" value="BETA-1,3-N-ACETYLGLUCOSAMINYLTRANSFERASE"/>
    <property type="match status" value="1"/>
</dbReference>
<comment type="similarity">
    <text evidence="2">Belongs to the glycosyltransferase 31 family.</text>
</comment>
<evidence type="ECO:0000256" key="9">
    <source>
        <dbReference type="ARBA" id="ARBA00023136"/>
    </source>
</evidence>
<sequence>MNLKKRILLLVVALIFIASLCVNSKQPPLPVPTEVEGWARNVSRNVRDYISETAQAHIMPKNFCEEKGLLLVFIHSKFDKFDARRAIRETWGQKRDNVTFYFLLGEDKNSHHEVQLKLRDESQRFNDIVQERFVDSYNNLTLKSITMLKLFHLHCSDSYKYLLKIDDDVYLNIASALKELTNRSITTNVLLGHIYNVTNAIRNPASKWFVPYELYPDEKYPPYLCGAAYIMSADVAVKLYRVALETPIFYIEDVYITGMCAKKANVTLENSGGFNCYYAKKYVCLYKQYFVYHYFEPRDIKKAHELVAGKKCPLTGSWQAILEEERALYNDIIQERFIDSYNNLTLKSTFMLKVVNRYCKNSFKYLMKADDDVFVNLPRVLHMLSNRKTHENVILGRLRRGWPIRDTYSKWYVPYEWYPEQEYPANVCGASYIMSFDVARKLYDCALSTPLVHMEDIFLTGICGEKMNVLRENNYMFTCNNRHFHFCYYKNYFTLHYYSAIDMVNAWEMLHNHFCDYYLKFDVRKPWAFLFNFLF</sequence>
<dbReference type="Proteomes" id="UP000007266">
    <property type="component" value="Linkage group 7"/>
</dbReference>
<evidence type="ECO:0000313" key="12">
    <source>
        <dbReference type="EMBL" id="KYB26485.1"/>
    </source>
</evidence>
<evidence type="ECO:0000256" key="2">
    <source>
        <dbReference type="ARBA" id="ARBA00008661"/>
    </source>
</evidence>
<keyword evidence="6" id="KW-0735">Signal-anchor</keyword>
<evidence type="ECO:0000256" key="11">
    <source>
        <dbReference type="SAM" id="SignalP"/>
    </source>
</evidence>
<dbReference type="GO" id="GO:0006493">
    <property type="term" value="P:protein O-linked glycosylation"/>
    <property type="evidence" value="ECO:0000318"/>
    <property type="project" value="GO_Central"/>
</dbReference>
<keyword evidence="3" id="KW-0328">Glycosyltransferase</keyword>
<reference evidence="12 13" key="1">
    <citation type="journal article" date="2008" name="Nature">
        <title>The genome of the model beetle and pest Tribolium castaneum.</title>
        <authorList>
            <consortium name="Tribolium Genome Sequencing Consortium"/>
            <person name="Richards S."/>
            <person name="Gibbs R.A."/>
            <person name="Weinstock G.M."/>
            <person name="Brown S.J."/>
            <person name="Denell R."/>
            <person name="Beeman R.W."/>
            <person name="Gibbs R."/>
            <person name="Beeman R.W."/>
            <person name="Brown S.J."/>
            <person name="Bucher G."/>
            <person name="Friedrich M."/>
            <person name="Grimmelikhuijzen C.J."/>
            <person name="Klingler M."/>
            <person name="Lorenzen M."/>
            <person name="Richards S."/>
            <person name="Roth S."/>
            <person name="Schroder R."/>
            <person name="Tautz D."/>
            <person name="Zdobnov E.M."/>
            <person name="Muzny D."/>
            <person name="Gibbs R.A."/>
            <person name="Weinstock G.M."/>
            <person name="Attaway T."/>
            <person name="Bell S."/>
            <person name="Buhay C.J."/>
            <person name="Chandrabose M.N."/>
            <person name="Chavez D."/>
            <person name="Clerk-Blankenburg K.P."/>
            <person name="Cree A."/>
            <person name="Dao M."/>
            <person name="Davis C."/>
            <person name="Chacko J."/>
            <person name="Dinh H."/>
            <person name="Dugan-Rocha S."/>
            <person name="Fowler G."/>
            <person name="Garner T.T."/>
            <person name="Garnes J."/>
            <person name="Gnirke A."/>
            <person name="Hawes A."/>
            <person name="Hernandez J."/>
            <person name="Hines S."/>
            <person name="Holder M."/>
            <person name="Hume J."/>
            <person name="Jhangiani S.N."/>
            <person name="Joshi V."/>
            <person name="Khan Z.M."/>
            <person name="Jackson L."/>
            <person name="Kovar C."/>
            <person name="Kowis A."/>
            <person name="Lee S."/>
            <person name="Lewis L.R."/>
            <person name="Margolis J."/>
            <person name="Morgan M."/>
            <person name="Nazareth L.V."/>
            <person name="Nguyen N."/>
            <person name="Okwuonu G."/>
            <person name="Parker D."/>
            <person name="Richards S."/>
            <person name="Ruiz S.J."/>
            <person name="Santibanez J."/>
            <person name="Savard J."/>
            <person name="Scherer S.E."/>
            <person name="Schneider B."/>
            <person name="Sodergren E."/>
            <person name="Tautz D."/>
            <person name="Vattahil S."/>
            <person name="Villasana D."/>
            <person name="White C.S."/>
            <person name="Wright R."/>
            <person name="Park Y."/>
            <person name="Beeman R.W."/>
            <person name="Lord J."/>
            <person name="Oppert B."/>
            <person name="Lorenzen M."/>
            <person name="Brown S."/>
            <person name="Wang L."/>
            <person name="Savard J."/>
            <person name="Tautz D."/>
            <person name="Richards S."/>
            <person name="Weinstock G."/>
            <person name="Gibbs R.A."/>
            <person name="Liu Y."/>
            <person name="Worley K."/>
            <person name="Weinstock G."/>
            <person name="Elsik C.G."/>
            <person name="Reese J.T."/>
            <person name="Elhaik E."/>
            <person name="Landan G."/>
            <person name="Graur D."/>
            <person name="Arensburger P."/>
            <person name="Atkinson P."/>
            <person name="Beeman R.W."/>
            <person name="Beidler J."/>
            <person name="Brown S.J."/>
            <person name="Demuth J.P."/>
            <person name="Drury D.W."/>
            <person name="Du Y.Z."/>
            <person name="Fujiwara H."/>
            <person name="Lorenzen M."/>
            <person name="Maselli V."/>
            <person name="Osanai M."/>
            <person name="Park Y."/>
            <person name="Robertson H.M."/>
            <person name="Tu Z."/>
            <person name="Wang J.J."/>
            <person name="Wang S."/>
            <person name="Richards S."/>
            <person name="Song H."/>
            <person name="Zhang L."/>
            <person name="Sodergren E."/>
            <person name="Werner D."/>
            <person name="Stanke M."/>
            <person name="Morgenstern B."/>
            <person name="Solovyev V."/>
            <person name="Kosarev P."/>
            <person name="Brown G."/>
            <person name="Chen H.C."/>
            <person name="Ermolaeva O."/>
            <person name="Hlavina W."/>
            <person name="Kapustin Y."/>
            <person name="Kiryutin B."/>
            <person name="Kitts P."/>
            <person name="Maglott D."/>
            <person name="Pruitt K."/>
            <person name="Sapojnikov V."/>
            <person name="Souvorov A."/>
            <person name="Mackey A.J."/>
            <person name="Waterhouse R.M."/>
            <person name="Wyder S."/>
            <person name="Zdobnov E.M."/>
            <person name="Zdobnov E.M."/>
            <person name="Wyder S."/>
            <person name="Kriventseva E.V."/>
            <person name="Kadowaki T."/>
            <person name="Bork P."/>
            <person name="Aranda M."/>
            <person name="Bao R."/>
            <person name="Beermann A."/>
            <person name="Berns N."/>
            <person name="Bolognesi R."/>
            <person name="Bonneton F."/>
            <person name="Bopp D."/>
            <person name="Brown S.J."/>
            <person name="Bucher G."/>
            <person name="Butts T."/>
            <person name="Chaumot A."/>
            <person name="Denell R.E."/>
            <person name="Ferrier D.E."/>
            <person name="Friedrich M."/>
            <person name="Gordon C.M."/>
            <person name="Jindra M."/>
            <person name="Klingler M."/>
            <person name="Lan Q."/>
            <person name="Lattorff H.M."/>
            <person name="Laudet V."/>
            <person name="von Levetsow C."/>
            <person name="Liu Z."/>
            <person name="Lutz R."/>
            <person name="Lynch J.A."/>
            <person name="da Fonseca R.N."/>
            <person name="Posnien N."/>
            <person name="Reuter R."/>
            <person name="Roth S."/>
            <person name="Savard J."/>
            <person name="Schinko J.B."/>
            <person name="Schmitt C."/>
            <person name="Schoppmeier M."/>
            <person name="Schroder R."/>
            <person name="Shippy T.D."/>
            <person name="Simonnet F."/>
            <person name="Marques-Souza H."/>
            <person name="Tautz D."/>
            <person name="Tomoyasu Y."/>
            <person name="Trauner J."/>
            <person name="Van der Zee M."/>
            <person name="Vervoort M."/>
            <person name="Wittkopp N."/>
            <person name="Wimmer E.A."/>
            <person name="Yang X."/>
            <person name="Jones A.K."/>
            <person name="Sattelle D.B."/>
            <person name="Ebert P.R."/>
            <person name="Nelson D."/>
            <person name="Scott J.G."/>
            <person name="Beeman R.W."/>
            <person name="Muthukrishnan S."/>
            <person name="Kramer K.J."/>
            <person name="Arakane Y."/>
            <person name="Beeman R.W."/>
            <person name="Zhu Q."/>
            <person name="Hogenkamp D."/>
            <person name="Dixit R."/>
            <person name="Oppert B."/>
            <person name="Jiang H."/>
            <person name="Zou Z."/>
            <person name="Marshall J."/>
            <person name="Elpidina E."/>
            <person name="Vinokurov K."/>
            <person name="Oppert C."/>
            <person name="Zou Z."/>
            <person name="Evans J."/>
            <person name="Lu Z."/>
            <person name="Zhao P."/>
            <person name="Sumathipala N."/>
            <person name="Altincicek B."/>
            <person name="Vilcinskas A."/>
            <person name="Williams M."/>
            <person name="Hultmark D."/>
            <person name="Hetru C."/>
            <person name="Jiang H."/>
            <person name="Grimmelikhuijzen C.J."/>
            <person name="Hauser F."/>
            <person name="Cazzamali G."/>
            <person name="Williamson M."/>
            <person name="Park Y."/>
            <person name="Li B."/>
            <person name="Tanaka Y."/>
            <person name="Predel R."/>
            <person name="Neupert S."/>
            <person name="Schachtner J."/>
            <person name="Verleyen P."/>
            <person name="Raible F."/>
            <person name="Bork P."/>
            <person name="Friedrich M."/>
            <person name="Walden K.K."/>
            <person name="Robertson H.M."/>
            <person name="Angeli S."/>
            <person name="Foret S."/>
            <person name="Bucher G."/>
            <person name="Schuetz S."/>
            <person name="Maleszka R."/>
            <person name="Wimmer E.A."/>
            <person name="Beeman R.W."/>
            <person name="Lorenzen M."/>
            <person name="Tomoyasu Y."/>
            <person name="Miller S.C."/>
            <person name="Grossmann D."/>
            <person name="Bucher G."/>
        </authorList>
    </citation>
    <scope>NUCLEOTIDE SEQUENCE [LARGE SCALE GENOMIC DNA]</scope>
    <source>
        <strain evidence="12 13">Georgia GA2</strain>
    </source>
</reference>
<dbReference type="GO" id="GO:0000139">
    <property type="term" value="C:Golgi membrane"/>
    <property type="evidence" value="ECO:0000318"/>
    <property type="project" value="GO_Central"/>
</dbReference>
<feature type="signal peptide" evidence="11">
    <location>
        <begin position="1"/>
        <end position="24"/>
    </location>
</feature>